<evidence type="ECO:0000256" key="4">
    <source>
        <dbReference type="ARBA" id="ARBA00023235"/>
    </source>
</evidence>
<keyword evidence="3" id="KW-0819">tRNA processing</keyword>
<dbReference type="Pfam" id="PF21238">
    <property type="entry name" value="Pus10_C"/>
    <property type="match status" value="1"/>
</dbReference>
<dbReference type="PANTHER" id="PTHR21568">
    <property type="entry name" value="TRNA PSEUDOURIDINE SYNTHASE PUS10"/>
    <property type="match status" value="1"/>
</dbReference>
<dbReference type="InterPro" id="IPR020103">
    <property type="entry name" value="PsdUridine_synth_cat_dom_sf"/>
</dbReference>
<evidence type="ECO:0000256" key="2">
    <source>
        <dbReference type="ARBA" id="ARBA00012787"/>
    </source>
</evidence>
<evidence type="ECO:0000256" key="6">
    <source>
        <dbReference type="ARBA" id="ARBA00079393"/>
    </source>
</evidence>
<dbReference type="InterPro" id="IPR039894">
    <property type="entry name" value="Pus10-like"/>
</dbReference>
<accession>T1J968</accession>
<dbReference type="Gene3D" id="1.10.10.2050">
    <property type="match status" value="1"/>
</dbReference>
<dbReference type="STRING" id="126957.T1J968"/>
<dbReference type="EMBL" id="JH431970">
    <property type="status" value="NOT_ANNOTATED_CDS"/>
    <property type="molecule type" value="Genomic_DNA"/>
</dbReference>
<dbReference type="InterPro" id="IPR048742">
    <property type="entry name" value="Pus10_N_euk"/>
</dbReference>
<protein>
    <recommendedName>
        <fullName evidence="2">tRNA pseudouridine(55) synthase</fullName>
        <ecNumber evidence="2">5.4.99.25</ecNumber>
    </recommendedName>
    <alternativeName>
        <fullName evidence="7">tRNA pseudouridine 55 synthase</fullName>
    </alternativeName>
    <alternativeName>
        <fullName evidence="5">tRNA pseudouridylate synthase</fullName>
    </alternativeName>
    <alternativeName>
        <fullName evidence="6">tRNA-uridine isomerase</fullName>
    </alternativeName>
</protein>
<dbReference type="SUPFAM" id="SSF55120">
    <property type="entry name" value="Pseudouridine synthase"/>
    <property type="match status" value="1"/>
</dbReference>
<evidence type="ECO:0000259" key="9">
    <source>
        <dbReference type="Pfam" id="PF21238"/>
    </source>
</evidence>
<proteinExistence type="inferred from homology"/>
<keyword evidence="4" id="KW-0413">Isomerase</keyword>
<dbReference type="Gene3D" id="3.30.70.2510">
    <property type="match status" value="1"/>
</dbReference>
<dbReference type="GO" id="GO:0003723">
    <property type="term" value="F:RNA binding"/>
    <property type="evidence" value="ECO:0007669"/>
    <property type="project" value="InterPro"/>
</dbReference>
<dbReference type="Proteomes" id="UP000014500">
    <property type="component" value="Unassembled WGS sequence"/>
</dbReference>
<evidence type="ECO:0000256" key="1">
    <source>
        <dbReference type="ARBA" id="ARBA00009652"/>
    </source>
</evidence>
<dbReference type="PhylomeDB" id="T1J968"/>
<evidence type="ECO:0000313" key="11">
    <source>
        <dbReference type="Proteomes" id="UP000014500"/>
    </source>
</evidence>
<dbReference type="Gene3D" id="3.30.70.3190">
    <property type="match status" value="1"/>
</dbReference>
<dbReference type="GO" id="GO:0160148">
    <property type="term" value="F:tRNA pseudouridine(55) synthase activity"/>
    <property type="evidence" value="ECO:0007669"/>
    <property type="project" value="UniProtKB-EC"/>
</dbReference>
<reference evidence="10" key="2">
    <citation type="submission" date="2015-02" db="UniProtKB">
        <authorList>
            <consortium name="EnsemblMetazoa"/>
        </authorList>
    </citation>
    <scope>IDENTIFICATION</scope>
</reference>
<evidence type="ECO:0000256" key="3">
    <source>
        <dbReference type="ARBA" id="ARBA00022694"/>
    </source>
</evidence>
<dbReference type="PANTHER" id="PTHR21568:SF0">
    <property type="entry name" value="TRNA PSEUDOURIDINE SYNTHASE PUS10"/>
    <property type="match status" value="1"/>
</dbReference>
<dbReference type="Pfam" id="PF21237">
    <property type="entry name" value="Pus10_N_euk"/>
    <property type="match status" value="1"/>
</dbReference>
<keyword evidence="11" id="KW-1185">Reference proteome</keyword>
<evidence type="ECO:0000256" key="7">
    <source>
        <dbReference type="ARBA" id="ARBA00083669"/>
    </source>
</evidence>
<feature type="domain" description="Pus10 N-terminal eukaryotes" evidence="8">
    <location>
        <begin position="71"/>
        <end position="244"/>
    </location>
</feature>
<comment type="similarity">
    <text evidence="1">Belongs to the pseudouridine synthase Pus10 family.</text>
</comment>
<dbReference type="EC" id="5.4.99.25" evidence="2"/>
<dbReference type="GO" id="GO:0031119">
    <property type="term" value="P:tRNA pseudouridine synthesis"/>
    <property type="evidence" value="ECO:0007669"/>
    <property type="project" value="UniProtKB-ARBA"/>
</dbReference>
<dbReference type="HOGENOM" id="CLU_028780_2_0_1"/>
<dbReference type="FunFam" id="3.30.70.3190:FF:000001">
    <property type="entry name" value="tRNA pseudouridine synthase Pus10"/>
    <property type="match status" value="1"/>
</dbReference>
<name>T1J968_STRMM</name>
<dbReference type="EnsemblMetazoa" id="SMAR010259-RA">
    <property type="protein sequence ID" value="SMAR010259-PA"/>
    <property type="gene ID" value="SMAR010259"/>
</dbReference>
<dbReference type="NCBIfam" id="TIGR01213">
    <property type="entry name" value="pseudo_Pus10arc"/>
    <property type="match status" value="1"/>
</dbReference>
<organism evidence="10 11">
    <name type="scientific">Strigamia maritima</name>
    <name type="common">European centipede</name>
    <name type="synonym">Geophilus maritimus</name>
    <dbReference type="NCBI Taxonomy" id="126957"/>
    <lineage>
        <taxon>Eukaryota</taxon>
        <taxon>Metazoa</taxon>
        <taxon>Ecdysozoa</taxon>
        <taxon>Arthropoda</taxon>
        <taxon>Myriapoda</taxon>
        <taxon>Chilopoda</taxon>
        <taxon>Pleurostigmophora</taxon>
        <taxon>Geophilomorpha</taxon>
        <taxon>Linotaeniidae</taxon>
        <taxon>Strigamia</taxon>
    </lineage>
</organism>
<evidence type="ECO:0000313" key="10">
    <source>
        <dbReference type="EnsemblMetazoa" id="SMAR010259-PA"/>
    </source>
</evidence>
<dbReference type="InterPro" id="IPR048741">
    <property type="entry name" value="Pus10-like_C"/>
</dbReference>
<dbReference type="AlphaFoldDB" id="T1J968"/>
<evidence type="ECO:0000259" key="8">
    <source>
        <dbReference type="Pfam" id="PF21237"/>
    </source>
</evidence>
<feature type="domain" description="Pus10-like C-terminal" evidence="9">
    <location>
        <begin position="250"/>
        <end position="480"/>
    </location>
</feature>
<dbReference type="FunFam" id="3.30.70.2510:FF:000001">
    <property type="entry name" value="tRNA pseudouridine synthase Pus10"/>
    <property type="match status" value="1"/>
</dbReference>
<reference evidence="11" key="1">
    <citation type="submission" date="2011-05" db="EMBL/GenBank/DDBJ databases">
        <authorList>
            <person name="Richards S.R."/>
            <person name="Qu J."/>
            <person name="Jiang H."/>
            <person name="Jhangiani S.N."/>
            <person name="Agravi P."/>
            <person name="Goodspeed R."/>
            <person name="Gross S."/>
            <person name="Mandapat C."/>
            <person name="Jackson L."/>
            <person name="Mathew T."/>
            <person name="Pu L."/>
            <person name="Thornton R."/>
            <person name="Saada N."/>
            <person name="Wilczek-Boney K.B."/>
            <person name="Lee S."/>
            <person name="Kovar C."/>
            <person name="Wu Y."/>
            <person name="Scherer S.E."/>
            <person name="Worley K.C."/>
            <person name="Muzny D.M."/>
            <person name="Gibbs R."/>
        </authorList>
    </citation>
    <scope>NUCLEOTIDE SEQUENCE</scope>
    <source>
        <strain evidence="11">Brora</strain>
    </source>
</reference>
<dbReference type="OMA" id="LVISCQR"/>
<evidence type="ECO:0000256" key="5">
    <source>
        <dbReference type="ARBA" id="ARBA00075270"/>
    </source>
</evidence>
<dbReference type="eggNOG" id="KOG2364">
    <property type="taxonomic scope" value="Eukaryota"/>
</dbReference>
<sequence>MFSDAKEDVSSIIKELQYAGFCPRCILRYINVKEIEIFRSFDSVKEEIAKYLDEKIENEVPKAKKERLNPCVACYGILQELCDISKTLQIIANVKKSDYQFEDFVLALTIPLCCILQDHIILVILKKKFPNMYEHQQPSSVKEVWKWIVGAVVENEFHVSFNVVSKFDIIITTNYENDSKECEEILNKLDWIDNTPKKNLKKFGPSRAKVEKAITELRDEKIISCTQWPPTIPNSVSFYKEVKCFHKSLYLGGRYNKFSRKLSQTPWLVDGEKLMETSIQELICEKLETHIKADDVKFSASGREDVDVRTLGRGRPFVLEFVNPRRIWFTQREMLAFQKEINQSTNDIAVRDLQIVSRDEVSELRVGEEYKTKTYSARCFSRQPLTTERLNLLQNFQNLTLRQKTPIRVLHRRPLAVRQRVVHEIKASLIDTYHFKITLTTQAGTYVKEFVHGDFGRTEPSLGTILNVETDILELDVESVQLDWPPTIDEESN</sequence>